<dbReference type="EMBL" id="CACSLK010032739">
    <property type="protein sequence ID" value="CAA0840524.1"/>
    <property type="molecule type" value="Genomic_DNA"/>
</dbReference>
<feature type="compositionally biased region" description="Polar residues" evidence="1">
    <location>
        <begin position="159"/>
        <end position="180"/>
    </location>
</feature>
<protein>
    <submittedName>
        <fullName evidence="2">Probable transcriptional regulator SLK3</fullName>
    </submittedName>
</protein>
<feature type="region of interest" description="Disordered" evidence="1">
    <location>
        <begin position="659"/>
        <end position="689"/>
    </location>
</feature>
<name>A0A9N7NY48_STRHE</name>
<dbReference type="PANTHER" id="PTHR10378">
    <property type="entry name" value="LIM DOMAIN-BINDING PROTEIN"/>
    <property type="match status" value="1"/>
</dbReference>
<evidence type="ECO:0000256" key="1">
    <source>
        <dbReference type="SAM" id="MobiDB-lite"/>
    </source>
</evidence>
<dbReference type="Pfam" id="PF01803">
    <property type="entry name" value="LIM_bind"/>
    <property type="match status" value="1"/>
</dbReference>
<dbReference type="OrthoDB" id="911057at2759"/>
<dbReference type="Proteomes" id="UP001153555">
    <property type="component" value="Unassembled WGS sequence"/>
</dbReference>
<evidence type="ECO:0000313" key="3">
    <source>
        <dbReference type="Proteomes" id="UP001153555"/>
    </source>
</evidence>
<feature type="region of interest" description="Disordered" evidence="1">
    <location>
        <begin position="741"/>
        <end position="761"/>
    </location>
</feature>
<accession>A0A9N7NY48</accession>
<organism evidence="2 3">
    <name type="scientific">Striga hermonthica</name>
    <name type="common">Purple witchweed</name>
    <name type="synonym">Buchnera hermonthica</name>
    <dbReference type="NCBI Taxonomy" id="68872"/>
    <lineage>
        <taxon>Eukaryota</taxon>
        <taxon>Viridiplantae</taxon>
        <taxon>Streptophyta</taxon>
        <taxon>Embryophyta</taxon>
        <taxon>Tracheophyta</taxon>
        <taxon>Spermatophyta</taxon>
        <taxon>Magnoliopsida</taxon>
        <taxon>eudicotyledons</taxon>
        <taxon>Gunneridae</taxon>
        <taxon>Pentapetalae</taxon>
        <taxon>asterids</taxon>
        <taxon>lamiids</taxon>
        <taxon>Lamiales</taxon>
        <taxon>Orobanchaceae</taxon>
        <taxon>Buchnereae</taxon>
        <taxon>Striga</taxon>
    </lineage>
</organism>
<evidence type="ECO:0000313" key="2">
    <source>
        <dbReference type="EMBL" id="CAA0840524.1"/>
    </source>
</evidence>
<keyword evidence="3" id="KW-1185">Reference proteome</keyword>
<dbReference type="AlphaFoldDB" id="A0A9N7NY48"/>
<reference evidence="2" key="1">
    <citation type="submission" date="2019-12" db="EMBL/GenBank/DDBJ databases">
        <authorList>
            <person name="Scholes J."/>
        </authorList>
    </citation>
    <scope>NUCLEOTIDE SEQUENCE</scope>
</reference>
<sequence>MQKASTGYSQSVLPFYSSCLSGYLDHHLSLSPFLLCEVLSDYSPLSSCCQAFCLLRGCLLISRISTSDYLDHTDSWSNGTIILKLRNIFPRRRSIPVLNSVESSGLNNQASSLVTDANSGLSGGPHIQRSSSINTESYTRLPASPISFSSNNIAISGSCTMDGSSVVQPNSSHDQPSQQSRGRGRGRGRGHMGGSSVASLPGTRQVQFASHQKVLDSFTRDVNTIPRLQKRQRLETKQEDILQQQVLQQVLQRQDSMHLQNSNPQLQALMQEQRLRQQEQQQQFLQAMTPSQRVQFLQQNQQQLQLSQQHQIQGVLPACGGPRLSESGVCSRRLMQYLYHERQRPSDNSIGYWRKFVAEYYSPRAKKRWCLSRYNNVGHRSAGVIPQGAADAWLCDLCGSKSGRGFEVTFEVLPRLHEVKFGSGVIDELLFLDLPRELRFASGLMMLDYAKVVEESVYEQVRVIREGQLRIIFTPDLKILSWEFCASRHEELLPRRLVAPQVNQLLQVAQTCHSTLSEGGAEGISQSDLKSSSVMVVAAGRQLARSLELQSLNDLGFSKRYVRCLQIADVANSMKDLMDFCREYKQGPREGLENFTGRATVPDVEAYQTGLKGPPTDANCLRAFSQMSSINQLVNSRGASSGSPLASTALTNCQNSLTRQNSMNSTNSPILKEPLPSNQAQSSSMPGPSRFSPGILPNGMVLQQYLQGMGERYEGQTLYSQNQGGQWAGQGGWLSRSSSFKAASSGNEFPDPVGLSQTAPDLTQSRYGTDEIGYFTGSGFFDNDFDGNMKFSQRI</sequence>
<feature type="region of interest" description="Disordered" evidence="1">
    <location>
        <begin position="159"/>
        <end position="202"/>
    </location>
</feature>
<gene>
    <name evidence="2" type="ORF">SHERM_06650</name>
</gene>
<dbReference type="InterPro" id="IPR029005">
    <property type="entry name" value="LIM-bd/SEUSS"/>
</dbReference>
<feature type="compositionally biased region" description="Polar residues" evidence="1">
    <location>
        <begin position="659"/>
        <end position="669"/>
    </location>
</feature>
<comment type="caution">
    <text evidence="2">The sequence shown here is derived from an EMBL/GenBank/DDBJ whole genome shotgun (WGS) entry which is preliminary data.</text>
</comment>
<proteinExistence type="predicted"/>
<feature type="compositionally biased region" description="Polar residues" evidence="1">
    <location>
        <begin position="676"/>
        <end position="686"/>
    </location>
</feature>